<sequence>MSHPKIEDISPERLLINLDDFTFVKSNEGFMKSTSLQVFKKTKKNDPNQTQSLVSEYNQLVKCSHPCVQNVIGLYCQKDLNEYSLITPFQEKTLNDLIRSNLDISDSEKFIIVLGITMGMKYLHMNRILHGNLNPYHIFIDSNKEPIIFGFGKTTNQDISNNYKAPELYRNEEYEQTSDIYSFGLIINELFSQNPMFSDVSEDEILNIKNNRTFEICNSMPTFLQTIVSDCLNAVKNLRPTFKDILTALKSKIYEIITFHEINYYIKIETRSKQKCTFKIPKQLIKLPNKDENNVNPVDFQAFDSIFNPKDGRKAILIMLFGQYESGKSLFIKTLTGNQAYSTKNRTKGILIDGPYKINEILAQSEHFLQIYEQLNKKIDDETQFFLLILKGLIMKITKSSLFYLIKYIQYFAQFQQCVLYQTM</sequence>
<feature type="domain" description="Protein kinase" evidence="1">
    <location>
        <begin position="1"/>
        <end position="257"/>
    </location>
</feature>
<dbReference type="SUPFAM" id="SSF56112">
    <property type="entry name" value="Protein kinase-like (PK-like)"/>
    <property type="match status" value="1"/>
</dbReference>
<dbReference type="Proteomes" id="UP001470230">
    <property type="component" value="Unassembled WGS sequence"/>
</dbReference>
<dbReference type="PROSITE" id="PS50011">
    <property type="entry name" value="PROTEIN_KINASE_DOM"/>
    <property type="match status" value="1"/>
</dbReference>
<accession>A0ABR2K2U9</accession>
<gene>
    <name evidence="2" type="ORF">M9Y10_043943</name>
</gene>
<proteinExistence type="predicted"/>
<name>A0ABR2K2U9_9EUKA</name>
<evidence type="ECO:0000313" key="2">
    <source>
        <dbReference type="EMBL" id="KAK8884822.1"/>
    </source>
</evidence>
<dbReference type="Pfam" id="PF00069">
    <property type="entry name" value="Pkinase"/>
    <property type="match status" value="1"/>
</dbReference>
<dbReference type="EMBL" id="JAPFFF010000008">
    <property type="protein sequence ID" value="KAK8884822.1"/>
    <property type="molecule type" value="Genomic_DNA"/>
</dbReference>
<reference evidence="2 3" key="1">
    <citation type="submission" date="2024-04" db="EMBL/GenBank/DDBJ databases">
        <title>Tritrichomonas musculus Genome.</title>
        <authorList>
            <person name="Alves-Ferreira E."/>
            <person name="Grigg M."/>
            <person name="Lorenzi H."/>
            <person name="Galac M."/>
        </authorList>
    </citation>
    <scope>NUCLEOTIDE SEQUENCE [LARGE SCALE GENOMIC DNA]</scope>
    <source>
        <strain evidence="2 3">EAF2021</strain>
    </source>
</reference>
<dbReference type="Gene3D" id="1.10.510.10">
    <property type="entry name" value="Transferase(Phosphotransferase) domain 1"/>
    <property type="match status" value="1"/>
</dbReference>
<evidence type="ECO:0000313" key="3">
    <source>
        <dbReference type="Proteomes" id="UP001470230"/>
    </source>
</evidence>
<dbReference type="InterPro" id="IPR050167">
    <property type="entry name" value="Ser_Thr_protein_kinase"/>
</dbReference>
<organism evidence="2 3">
    <name type="scientific">Tritrichomonas musculus</name>
    <dbReference type="NCBI Taxonomy" id="1915356"/>
    <lineage>
        <taxon>Eukaryota</taxon>
        <taxon>Metamonada</taxon>
        <taxon>Parabasalia</taxon>
        <taxon>Tritrichomonadida</taxon>
        <taxon>Tritrichomonadidae</taxon>
        <taxon>Tritrichomonas</taxon>
    </lineage>
</organism>
<keyword evidence="3" id="KW-1185">Reference proteome</keyword>
<dbReference type="InterPro" id="IPR011009">
    <property type="entry name" value="Kinase-like_dom_sf"/>
</dbReference>
<comment type="caution">
    <text evidence="2">The sequence shown here is derived from an EMBL/GenBank/DDBJ whole genome shotgun (WGS) entry which is preliminary data.</text>
</comment>
<dbReference type="InterPro" id="IPR000719">
    <property type="entry name" value="Prot_kinase_dom"/>
</dbReference>
<evidence type="ECO:0000259" key="1">
    <source>
        <dbReference type="PROSITE" id="PS50011"/>
    </source>
</evidence>
<protein>
    <recommendedName>
        <fullName evidence="1">Protein kinase domain-containing protein</fullName>
    </recommendedName>
</protein>
<dbReference type="PANTHER" id="PTHR23257">
    <property type="entry name" value="SERINE-THREONINE PROTEIN KINASE"/>
    <property type="match status" value="1"/>
</dbReference>